<dbReference type="Gene3D" id="3.40.50.150">
    <property type="entry name" value="Vaccinia Virus protein VP39"/>
    <property type="match status" value="1"/>
</dbReference>
<organism evidence="3 4">
    <name type="scientific">Cephalotrichum gorgonifer</name>
    <dbReference type="NCBI Taxonomy" id="2041049"/>
    <lineage>
        <taxon>Eukaryota</taxon>
        <taxon>Fungi</taxon>
        <taxon>Dikarya</taxon>
        <taxon>Ascomycota</taxon>
        <taxon>Pezizomycotina</taxon>
        <taxon>Sordariomycetes</taxon>
        <taxon>Hypocreomycetidae</taxon>
        <taxon>Microascales</taxon>
        <taxon>Microascaceae</taxon>
        <taxon>Cephalotrichum</taxon>
    </lineage>
</organism>
<dbReference type="SUPFAM" id="SSF53335">
    <property type="entry name" value="S-adenosyl-L-methionine-dependent methyltransferases"/>
    <property type="match status" value="1"/>
</dbReference>
<accession>A0AAE8N7W5</accession>
<dbReference type="CDD" id="cd02440">
    <property type="entry name" value="AdoMet_MTases"/>
    <property type="match status" value="1"/>
</dbReference>
<feature type="region of interest" description="Disordered" evidence="2">
    <location>
        <begin position="1"/>
        <end position="43"/>
    </location>
</feature>
<dbReference type="EMBL" id="ONZQ02000020">
    <property type="protein sequence ID" value="SPO07374.1"/>
    <property type="molecule type" value="Genomic_DNA"/>
</dbReference>
<keyword evidence="3" id="KW-0489">Methyltransferase</keyword>
<evidence type="ECO:0000256" key="2">
    <source>
        <dbReference type="SAM" id="MobiDB-lite"/>
    </source>
</evidence>
<dbReference type="Proteomes" id="UP001187682">
    <property type="component" value="Unassembled WGS sequence"/>
</dbReference>
<evidence type="ECO:0000256" key="1">
    <source>
        <dbReference type="ARBA" id="ARBA00038158"/>
    </source>
</evidence>
<sequence>MASPSAAPLATAPIAPDEFDDEALAAAQEEQDEGADTGSRSSLTSISESVIKGVVGEGRRTYAVYGKEEYGFPMDDKELDRIDLCHVKYSALLDKKLFLSPIGEDPQRILDLGCGTGIWCIDVAEEYPSAQVVGVDIAPTQPEWVPPNCQFELDDIEQDWTWKENSADFIFARDLIASIRDFPRLIDQCYKHLKPGGWMEFHCVTGVLQCDDDTVPATSHLQAMSDNLKTSTDKFGTPVDDPMRWRGWFEERGLENVTEEIYKMPTGPWAKDKRLKLIGAWEQHNLLENLEGMTMRLFQKGLGWSEEEILVFSAMLRKDIKDLKIHAYWPFYVVYGQKPGGKETETTAE</sequence>
<comment type="caution">
    <text evidence="3">The sequence shown here is derived from an EMBL/GenBank/DDBJ whole genome shotgun (WGS) entry which is preliminary data.</text>
</comment>
<protein>
    <submittedName>
        <fullName evidence="3">Related to methyltransferase</fullName>
    </submittedName>
</protein>
<dbReference type="GO" id="GO:0008168">
    <property type="term" value="F:methyltransferase activity"/>
    <property type="evidence" value="ECO:0007669"/>
    <property type="project" value="UniProtKB-KW"/>
</dbReference>
<dbReference type="InterPro" id="IPR029063">
    <property type="entry name" value="SAM-dependent_MTases_sf"/>
</dbReference>
<gene>
    <name evidence="3" type="ORF">DNG_10068</name>
</gene>
<dbReference type="Pfam" id="PF13489">
    <property type="entry name" value="Methyltransf_23"/>
    <property type="match status" value="1"/>
</dbReference>
<feature type="compositionally biased region" description="Acidic residues" evidence="2">
    <location>
        <begin position="17"/>
        <end position="35"/>
    </location>
</feature>
<proteinExistence type="inferred from homology"/>
<dbReference type="PANTHER" id="PTHR43591:SF31">
    <property type="entry name" value="LAEA-LIKE, PUTATIVE (AFU_ORTHOLOGUE AFUA_8G01930)-RELATED"/>
    <property type="match status" value="1"/>
</dbReference>
<keyword evidence="4" id="KW-1185">Reference proteome</keyword>
<feature type="compositionally biased region" description="Low complexity" evidence="2">
    <location>
        <begin position="1"/>
        <end position="16"/>
    </location>
</feature>
<reference evidence="3" key="1">
    <citation type="submission" date="2018-03" db="EMBL/GenBank/DDBJ databases">
        <authorList>
            <person name="Guldener U."/>
        </authorList>
    </citation>
    <scope>NUCLEOTIDE SEQUENCE</scope>
</reference>
<name>A0AAE8N7W5_9PEZI</name>
<dbReference type="AlphaFoldDB" id="A0AAE8N7W5"/>
<comment type="similarity">
    <text evidence="1">Belongs to the methyltransferase superfamily. LaeA methyltransferase family.</text>
</comment>
<dbReference type="GO" id="GO:0032259">
    <property type="term" value="P:methylation"/>
    <property type="evidence" value="ECO:0007669"/>
    <property type="project" value="UniProtKB-KW"/>
</dbReference>
<dbReference type="PANTHER" id="PTHR43591">
    <property type="entry name" value="METHYLTRANSFERASE"/>
    <property type="match status" value="1"/>
</dbReference>
<keyword evidence="3" id="KW-0808">Transferase</keyword>
<evidence type="ECO:0000313" key="4">
    <source>
        <dbReference type="Proteomes" id="UP001187682"/>
    </source>
</evidence>
<evidence type="ECO:0000313" key="3">
    <source>
        <dbReference type="EMBL" id="SPO07374.1"/>
    </source>
</evidence>